<evidence type="ECO:0000313" key="2">
    <source>
        <dbReference type="Proteomes" id="UP000516360"/>
    </source>
</evidence>
<name>A0A7G1H1D1_9BACT</name>
<dbReference type="Proteomes" id="UP000516360">
    <property type="component" value="Chromosome"/>
</dbReference>
<sequence length="61" mass="6540">MLGVVFIVGLVYIVKALRFDIFLFHAGLMPGAGLRNVWQNIQGSVVVGVVRSCLVPETPAA</sequence>
<dbReference type="EMBL" id="AP022873">
    <property type="protein sequence ID" value="BCB96022.1"/>
    <property type="molecule type" value="Genomic_DNA"/>
</dbReference>
<proteinExistence type="predicted"/>
<accession>A0A7G1H1D1</accession>
<evidence type="ECO:0000313" key="1">
    <source>
        <dbReference type="EMBL" id="BCB96022.1"/>
    </source>
</evidence>
<gene>
    <name evidence="1" type="ORF">JZK55_09440</name>
</gene>
<dbReference type="KEGG" id="dtp:JZK55_09440"/>
<keyword evidence="2" id="KW-1185">Reference proteome</keyword>
<reference evidence="1 2" key="1">
    <citation type="submission" date="2020-03" db="EMBL/GenBank/DDBJ databases">
        <title>Complete genome sequences of two sulfur-disproportionating bacterial strains T55J and Mzg5.</title>
        <authorList>
            <person name="Umezawa K."/>
            <person name="Kojima H."/>
            <person name="Kato Y."/>
            <person name="Fukui M."/>
        </authorList>
    </citation>
    <scope>NUCLEOTIDE SEQUENCE [LARGE SCALE GENOMIC DNA]</scope>
    <source>
        <strain evidence="1 2">T55J</strain>
    </source>
</reference>
<protein>
    <submittedName>
        <fullName evidence="1">Uncharacterized protein</fullName>
    </submittedName>
</protein>
<dbReference type="AlphaFoldDB" id="A0A7G1H1D1"/>
<organism evidence="1 2">
    <name type="scientific">Dissulfurispira thermophila</name>
    <dbReference type="NCBI Taxonomy" id="2715679"/>
    <lineage>
        <taxon>Bacteria</taxon>
        <taxon>Pseudomonadati</taxon>
        <taxon>Nitrospirota</taxon>
        <taxon>Thermodesulfovibrionia</taxon>
        <taxon>Thermodesulfovibrionales</taxon>
        <taxon>Dissulfurispiraceae</taxon>
        <taxon>Dissulfurispira</taxon>
    </lineage>
</organism>